<evidence type="ECO:0000313" key="2">
    <source>
        <dbReference type="Proteomes" id="UP000054485"/>
    </source>
</evidence>
<protein>
    <submittedName>
        <fullName evidence="1">Uncharacterized protein</fullName>
    </submittedName>
</protein>
<name>A0A0D0A6T1_9AGAM</name>
<gene>
    <name evidence="1" type="ORF">CY34DRAFT_486547</name>
</gene>
<dbReference type="AlphaFoldDB" id="A0A0D0A6T1"/>
<dbReference type="Proteomes" id="UP000054485">
    <property type="component" value="Unassembled WGS sequence"/>
</dbReference>
<sequence>MVYGKVAFRHLLLSSRSRKIIFNGCVDYAIGRAFLSLDPNSPLVLASTKVGSIVERAVPGPQLLIYLASIRQSREARGRTDIAVYGVASNGFQWKFVMITHPGFIKVSAPFSTAFLDDTKIILDCLAFMVAAAALMLPTSGIGEHAAGGQWDIDDPSLHIGRNTESDDGTE</sequence>
<organism evidence="1 2">
    <name type="scientific">Suillus luteus UH-Slu-Lm8-n1</name>
    <dbReference type="NCBI Taxonomy" id="930992"/>
    <lineage>
        <taxon>Eukaryota</taxon>
        <taxon>Fungi</taxon>
        <taxon>Dikarya</taxon>
        <taxon>Basidiomycota</taxon>
        <taxon>Agaricomycotina</taxon>
        <taxon>Agaricomycetes</taxon>
        <taxon>Agaricomycetidae</taxon>
        <taxon>Boletales</taxon>
        <taxon>Suillineae</taxon>
        <taxon>Suillaceae</taxon>
        <taxon>Suillus</taxon>
    </lineage>
</organism>
<reference evidence="1 2" key="1">
    <citation type="submission" date="2014-04" db="EMBL/GenBank/DDBJ databases">
        <authorList>
            <consortium name="DOE Joint Genome Institute"/>
            <person name="Kuo A."/>
            <person name="Ruytinx J."/>
            <person name="Rineau F."/>
            <person name="Colpaert J."/>
            <person name="Kohler A."/>
            <person name="Nagy L.G."/>
            <person name="Floudas D."/>
            <person name="Copeland A."/>
            <person name="Barry K.W."/>
            <person name="Cichocki N."/>
            <person name="Veneault-Fourrey C."/>
            <person name="LaButti K."/>
            <person name="Lindquist E.A."/>
            <person name="Lipzen A."/>
            <person name="Lundell T."/>
            <person name="Morin E."/>
            <person name="Murat C."/>
            <person name="Sun H."/>
            <person name="Tunlid A."/>
            <person name="Henrissat B."/>
            <person name="Grigoriev I.V."/>
            <person name="Hibbett D.S."/>
            <person name="Martin F."/>
            <person name="Nordberg H.P."/>
            <person name="Cantor M.N."/>
            <person name="Hua S.X."/>
        </authorList>
    </citation>
    <scope>NUCLEOTIDE SEQUENCE [LARGE SCALE GENOMIC DNA]</scope>
    <source>
        <strain evidence="1 2">UH-Slu-Lm8-n1</strain>
    </source>
</reference>
<evidence type="ECO:0000313" key="1">
    <source>
        <dbReference type="EMBL" id="KIK45805.1"/>
    </source>
</evidence>
<proteinExistence type="predicted"/>
<keyword evidence="2" id="KW-1185">Reference proteome</keyword>
<dbReference type="InParanoid" id="A0A0D0A6T1"/>
<dbReference type="EMBL" id="KN835167">
    <property type="protein sequence ID" value="KIK45805.1"/>
    <property type="molecule type" value="Genomic_DNA"/>
</dbReference>
<accession>A0A0D0A6T1</accession>
<dbReference type="HOGENOM" id="CLU_1563911_0_0_1"/>
<dbReference type="OrthoDB" id="3265684at2759"/>
<dbReference type="STRING" id="930992.A0A0D0A6T1"/>
<reference evidence="2" key="2">
    <citation type="submission" date="2015-01" db="EMBL/GenBank/DDBJ databases">
        <title>Evolutionary Origins and Diversification of the Mycorrhizal Mutualists.</title>
        <authorList>
            <consortium name="DOE Joint Genome Institute"/>
            <consortium name="Mycorrhizal Genomics Consortium"/>
            <person name="Kohler A."/>
            <person name="Kuo A."/>
            <person name="Nagy L.G."/>
            <person name="Floudas D."/>
            <person name="Copeland A."/>
            <person name="Barry K.W."/>
            <person name="Cichocki N."/>
            <person name="Veneault-Fourrey C."/>
            <person name="LaButti K."/>
            <person name="Lindquist E.A."/>
            <person name="Lipzen A."/>
            <person name="Lundell T."/>
            <person name="Morin E."/>
            <person name="Murat C."/>
            <person name="Riley R."/>
            <person name="Ohm R."/>
            <person name="Sun H."/>
            <person name="Tunlid A."/>
            <person name="Henrissat B."/>
            <person name="Grigoriev I.V."/>
            <person name="Hibbett D.S."/>
            <person name="Martin F."/>
        </authorList>
    </citation>
    <scope>NUCLEOTIDE SEQUENCE [LARGE SCALE GENOMIC DNA]</scope>
    <source>
        <strain evidence="2">UH-Slu-Lm8-n1</strain>
    </source>
</reference>